<dbReference type="Pfam" id="PF02310">
    <property type="entry name" value="B12-binding"/>
    <property type="match status" value="1"/>
</dbReference>
<protein>
    <submittedName>
        <fullName evidence="7">Methanogenic corrinoid protein MtbC1</fullName>
    </submittedName>
</protein>
<comment type="caution">
    <text evidence="7">The sequence shown here is derived from an EMBL/GenBank/DDBJ whole genome shotgun (WGS) entry which is preliminary data.</text>
</comment>
<evidence type="ECO:0000259" key="5">
    <source>
        <dbReference type="PROSITE" id="PS50937"/>
    </source>
</evidence>
<dbReference type="SUPFAM" id="SSF46955">
    <property type="entry name" value="Putative DNA-binding domain"/>
    <property type="match status" value="1"/>
</dbReference>
<evidence type="ECO:0000256" key="1">
    <source>
        <dbReference type="ARBA" id="ARBA00022491"/>
    </source>
</evidence>
<dbReference type="SUPFAM" id="SSF52242">
    <property type="entry name" value="Cobalamin (vitamin B12)-binding domain"/>
    <property type="match status" value="1"/>
</dbReference>
<dbReference type="Proteomes" id="UP000544110">
    <property type="component" value="Unassembled WGS sequence"/>
</dbReference>
<evidence type="ECO:0000313" key="8">
    <source>
        <dbReference type="Proteomes" id="UP000544110"/>
    </source>
</evidence>
<dbReference type="InterPro" id="IPR036594">
    <property type="entry name" value="Meth_synthase_dom"/>
</dbReference>
<organism evidence="7 8">
    <name type="scientific">Nocardioides perillae</name>
    <dbReference type="NCBI Taxonomy" id="1119534"/>
    <lineage>
        <taxon>Bacteria</taxon>
        <taxon>Bacillati</taxon>
        <taxon>Actinomycetota</taxon>
        <taxon>Actinomycetes</taxon>
        <taxon>Propionibacteriales</taxon>
        <taxon>Nocardioidaceae</taxon>
        <taxon>Nocardioides</taxon>
    </lineage>
</organism>
<keyword evidence="4" id="KW-0804">Transcription</keyword>
<proteinExistence type="predicted"/>
<evidence type="ECO:0000313" key="7">
    <source>
        <dbReference type="EMBL" id="NYG54237.1"/>
    </source>
</evidence>
<dbReference type="Pfam" id="PF13411">
    <property type="entry name" value="MerR_1"/>
    <property type="match status" value="1"/>
</dbReference>
<accession>A0A7Y9UKR3</accession>
<keyword evidence="3" id="KW-0238">DNA-binding</keyword>
<evidence type="ECO:0000256" key="4">
    <source>
        <dbReference type="ARBA" id="ARBA00023163"/>
    </source>
</evidence>
<dbReference type="InterPro" id="IPR003759">
    <property type="entry name" value="Cbl-bd_cap"/>
</dbReference>
<evidence type="ECO:0000259" key="6">
    <source>
        <dbReference type="PROSITE" id="PS51332"/>
    </source>
</evidence>
<dbReference type="PROSITE" id="PS51332">
    <property type="entry name" value="B12_BINDING"/>
    <property type="match status" value="1"/>
</dbReference>
<dbReference type="InterPro" id="IPR006158">
    <property type="entry name" value="Cobalamin-bd"/>
</dbReference>
<dbReference type="PANTHER" id="PTHR30204">
    <property type="entry name" value="REDOX-CYCLING DRUG-SENSING TRANSCRIPTIONAL ACTIVATOR SOXR"/>
    <property type="match status" value="1"/>
</dbReference>
<dbReference type="GO" id="GO:0003700">
    <property type="term" value="F:DNA-binding transcription factor activity"/>
    <property type="evidence" value="ECO:0007669"/>
    <property type="project" value="InterPro"/>
</dbReference>
<dbReference type="Pfam" id="PF02607">
    <property type="entry name" value="B12-binding_2"/>
    <property type="match status" value="1"/>
</dbReference>
<gene>
    <name evidence="7" type="ORF">BJ989_000541</name>
</gene>
<dbReference type="PROSITE" id="PS50937">
    <property type="entry name" value="HTH_MERR_2"/>
    <property type="match status" value="1"/>
</dbReference>
<evidence type="ECO:0000256" key="2">
    <source>
        <dbReference type="ARBA" id="ARBA00023015"/>
    </source>
</evidence>
<keyword evidence="8" id="KW-1185">Reference proteome</keyword>
<dbReference type="InterPro" id="IPR009061">
    <property type="entry name" value="DNA-bd_dom_put_sf"/>
</dbReference>
<dbReference type="RefSeq" id="WP_179516898.1">
    <property type="nucleotide sequence ID" value="NZ_JACCAC010000001.1"/>
</dbReference>
<name>A0A7Y9UKR3_9ACTN</name>
<feature type="domain" description="HTH merR-type" evidence="5">
    <location>
        <begin position="8"/>
        <end position="77"/>
    </location>
</feature>
<dbReference type="AlphaFoldDB" id="A0A7Y9UKR3"/>
<dbReference type="Gene3D" id="1.10.1240.10">
    <property type="entry name" value="Methionine synthase domain"/>
    <property type="match status" value="1"/>
</dbReference>
<dbReference type="SMART" id="SM00422">
    <property type="entry name" value="HTH_MERR"/>
    <property type="match status" value="1"/>
</dbReference>
<dbReference type="GO" id="GO:0046872">
    <property type="term" value="F:metal ion binding"/>
    <property type="evidence" value="ECO:0007669"/>
    <property type="project" value="InterPro"/>
</dbReference>
<dbReference type="InterPro" id="IPR047057">
    <property type="entry name" value="MerR_fam"/>
</dbReference>
<dbReference type="CDD" id="cd02065">
    <property type="entry name" value="B12-binding_like"/>
    <property type="match status" value="1"/>
</dbReference>
<dbReference type="GO" id="GO:0031419">
    <property type="term" value="F:cobalamin binding"/>
    <property type="evidence" value="ECO:0007669"/>
    <property type="project" value="InterPro"/>
</dbReference>
<dbReference type="InterPro" id="IPR000551">
    <property type="entry name" value="MerR-type_HTH_dom"/>
</dbReference>
<dbReference type="PANTHER" id="PTHR30204:SF69">
    <property type="entry name" value="MERR-FAMILY TRANSCRIPTIONAL REGULATOR"/>
    <property type="match status" value="1"/>
</dbReference>
<dbReference type="Gene3D" id="1.10.1660.10">
    <property type="match status" value="1"/>
</dbReference>
<dbReference type="EMBL" id="JACCAC010000001">
    <property type="protein sequence ID" value="NYG54237.1"/>
    <property type="molecule type" value="Genomic_DNA"/>
</dbReference>
<dbReference type="InterPro" id="IPR036724">
    <property type="entry name" value="Cobalamin-bd_sf"/>
</dbReference>
<dbReference type="Gene3D" id="3.40.50.280">
    <property type="entry name" value="Cobalamin-binding domain"/>
    <property type="match status" value="1"/>
</dbReference>
<keyword evidence="1" id="KW-0678">Repressor</keyword>
<feature type="domain" description="B12-binding" evidence="6">
    <location>
        <begin position="198"/>
        <end position="320"/>
    </location>
</feature>
<keyword evidence="2" id="KW-0805">Transcription regulation</keyword>
<evidence type="ECO:0000256" key="3">
    <source>
        <dbReference type="ARBA" id="ARBA00023125"/>
    </source>
</evidence>
<dbReference type="GO" id="GO:0003677">
    <property type="term" value="F:DNA binding"/>
    <property type="evidence" value="ECO:0007669"/>
    <property type="project" value="UniProtKB-KW"/>
</dbReference>
<sequence length="327" mass="33495">MSTGPAVGLRIGALAERVGASETVLRVWERRYGLFSPTRTAGGYRLYGPDDERRARAMVEAREQGVPAAQAAAAILAAERRVGARPDAGEPGTDAGPAGDALATAPTAATAASAAGWVADLLAATARLDHVASHQVVDRALASASVEVVVRDVLLPFLAEVGTGWEEGSVSIEQEHFASDLVRGRLTTLGSGLGAGTGPLVLLACPPGERHDLGLKAFELVALRAGCRTRYLGADTPLASVEAAAARTEPDLVVLSATRAEVLSGVADELRDLAGRHPLALAGAGATPEIAEQVGATLVSGDPVTAARHLRALRPGGRRVAEEGDRG</sequence>
<reference evidence="7 8" key="1">
    <citation type="submission" date="2020-07" db="EMBL/GenBank/DDBJ databases">
        <title>Sequencing the genomes of 1000 actinobacteria strains.</title>
        <authorList>
            <person name="Klenk H.-P."/>
        </authorList>
    </citation>
    <scope>NUCLEOTIDE SEQUENCE [LARGE SCALE GENOMIC DNA]</scope>
    <source>
        <strain evidence="7 8">DSM 24552</strain>
    </source>
</reference>